<dbReference type="PANTHER" id="PTHR43649:SF14">
    <property type="entry name" value="BLR3389 PROTEIN"/>
    <property type="match status" value="1"/>
</dbReference>
<accession>A0ABQ3AP03</accession>
<name>A0ABQ3AP03_9ACTN</name>
<reference evidence="2" key="1">
    <citation type="journal article" date="2019" name="Int. J. Syst. Evol. Microbiol.">
        <title>The Global Catalogue of Microorganisms (GCM) 10K type strain sequencing project: providing services to taxonomists for standard genome sequencing and annotation.</title>
        <authorList>
            <consortium name="The Broad Institute Genomics Platform"/>
            <consortium name="The Broad Institute Genome Sequencing Center for Infectious Disease"/>
            <person name="Wu L."/>
            <person name="Ma J."/>
        </authorList>
    </citation>
    <scope>NUCLEOTIDE SEQUENCE [LARGE SCALE GENOMIC DNA]</scope>
    <source>
        <strain evidence="2">JCM 4594</strain>
    </source>
</reference>
<dbReference type="EMBL" id="BMUU01000014">
    <property type="protein sequence ID" value="GGY60157.1"/>
    <property type="molecule type" value="Genomic_DNA"/>
</dbReference>
<sequence>MRPTAPAAAPVSRPRPRRAAHGHRLSLVLAAVLAAGALAGCGGSGSDPDTVKIAYNRSTDNKIRFKDAFLADVKKQFERAHPGKKAELVPIQAADNDYAAKVQQMMRSPKTAPDLVYEDTFRINADIGAGYLRPLDDYLSSWDQWGHFVDTAKAAAKAEDGRTYGVPDGTDTRGLWFNKQIFAKAGLPADWQPKNWAELLDAARTVKEKVPGVIPLNVYTGKAGGEASAMQGLEMLLYGTGANPLYDPAAKKWVSGTQGFKDALDFVRTVYAEKLGPDPSDALDPNVGTHLATDWMPNGKLAIALDGSWLGQNWIDKGPKEWPAWSTTLGQAAMPTQYGQAPGKVSMSGGWTWAIPAKAANPALAFDFVKTLQTKENAVEWDVADAQIAVRTDVAADPTYLRSMPGITFFTGLVPTTHYRPALAVYPQVSTAIGEAMESVTTGGSAAAAAKAYDDRLKSIVRGAS</sequence>
<evidence type="ECO:0000313" key="2">
    <source>
        <dbReference type="Proteomes" id="UP000600946"/>
    </source>
</evidence>
<organism evidence="1 2">
    <name type="scientific">Streptomyces xanthochromogenes</name>
    <dbReference type="NCBI Taxonomy" id="67384"/>
    <lineage>
        <taxon>Bacteria</taxon>
        <taxon>Bacillati</taxon>
        <taxon>Actinomycetota</taxon>
        <taxon>Actinomycetes</taxon>
        <taxon>Kitasatosporales</taxon>
        <taxon>Streptomycetaceae</taxon>
        <taxon>Streptomyces</taxon>
    </lineage>
</organism>
<evidence type="ECO:0000313" key="1">
    <source>
        <dbReference type="EMBL" id="GGY60157.1"/>
    </source>
</evidence>
<dbReference type="InterPro" id="IPR006059">
    <property type="entry name" value="SBP"/>
</dbReference>
<keyword evidence="2" id="KW-1185">Reference proteome</keyword>
<dbReference type="Gene3D" id="3.40.190.10">
    <property type="entry name" value="Periplasmic binding protein-like II"/>
    <property type="match status" value="2"/>
</dbReference>
<proteinExistence type="predicted"/>
<dbReference type="SUPFAM" id="SSF53850">
    <property type="entry name" value="Periplasmic binding protein-like II"/>
    <property type="match status" value="1"/>
</dbReference>
<dbReference type="InterPro" id="IPR050490">
    <property type="entry name" value="Bact_solute-bd_prot1"/>
</dbReference>
<comment type="caution">
    <text evidence="1">The sequence shown here is derived from an EMBL/GenBank/DDBJ whole genome shotgun (WGS) entry which is preliminary data.</text>
</comment>
<dbReference type="Proteomes" id="UP000600946">
    <property type="component" value="Unassembled WGS sequence"/>
</dbReference>
<dbReference type="Pfam" id="PF01547">
    <property type="entry name" value="SBP_bac_1"/>
    <property type="match status" value="1"/>
</dbReference>
<protein>
    <submittedName>
        <fullName evidence="1">Sugar ABC transporter substrate-binding protein</fullName>
    </submittedName>
</protein>
<gene>
    <name evidence="1" type="ORF">GCM10010326_63640</name>
</gene>
<dbReference type="PANTHER" id="PTHR43649">
    <property type="entry name" value="ARABINOSE-BINDING PROTEIN-RELATED"/>
    <property type="match status" value="1"/>
</dbReference>